<evidence type="ECO:0000259" key="2">
    <source>
        <dbReference type="Pfam" id="PF24601"/>
    </source>
</evidence>
<feature type="region of interest" description="Disordered" evidence="1">
    <location>
        <begin position="55"/>
        <end position="88"/>
    </location>
</feature>
<name>A0A2I0TC18_LIMLA</name>
<dbReference type="PANTHER" id="PTHR14042:SF22">
    <property type="entry name" value="PROTEIN DOPEY-1"/>
    <property type="match status" value="1"/>
</dbReference>
<feature type="compositionally biased region" description="Low complexity" evidence="1">
    <location>
        <begin position="528"/>
        <end position="544"/>
    </location>
</feature>
<dbReference type="Proteomes" id="UP000233556">
    <property type="component" value="Unassembled WGS sequence"/>
</dbReference>
<feature type="region of interest" description="Disordered" evidence="1">
    <location>
        <begin position="115"/>
        <end position="152"/>
    </location>
</feature>
<sequence length="1049" mass="116876">MISALTSHLHTLHLSELTDSLRLCSKILSKVQPPLLSAGTDGVLQLPTGHSSSIKEWENKKVPSVSLENPSDVFEDGENPPSSRSSESGFTEFVQYQADTADDIDRALNEGPGAPGIPIIGSTSSETETASTVGSEETIVQPPSVTTQGTATRSGKTIQKTAMQCCLEYVQQFLTRFINLYIIQSNSSSQPLGAELPIDPTREQGQTTKWDRESQVDAKVKKANKKKTPKEYLPAFIAACQLYLECSSFPVYIAEGNRTSELHPGKPEVATVALENQKKMVGFVECERVGSLDGSTWSVGQAWLNQVLQRHDIARVLEPLLLLLLHPKTQRVSVQRVQAECYWTKSPYHPEEENEKHFMQKFSCADAFSHVPVNQEQLIIPKEGNEKQLVMDEMENFSLTVNPLSDRLSLLSTSSETIPMVVSDFDLPDHQVEILQSSDSGCSQSSTGDNISYEVETESLSAQDSSQTLREDSPDEIVQQVVTDLICKVVSGLGEETEPVKHSLHSEDTPCKFSPLDNSVEVTKGEDQNIQSSQSSLLSNDSSQLLSASTETGLESLRDEISRNNSSPCIAESQQSLSDLTLASTDSKSRKRSHSSIQFSFKGKLPEKMPEKETIVKEAGKQPGAKPKVKIAKKKDEEKKKAQTEKLKQTNVFFSDGLDLENWYSCGEGEISEIESDVGSPGMRKSPNFNIHPLYQHVLLYLQLYDSSRTLYAFSAIKAILKTNPSAFVSAISTTSVNNAYTPQLSLLQNLLARHRISVMGKDFYSHIPVDSNHNFRSSMYIEILISLCLYYMRSHYPTHVKVTSQDLIGNRNMQMMSIEILTLLFAELAKVIESSAKGFPSFISDMLSKCKVQKVILHCLLSSIFSAQKWHSEKMAGKNIVAVEEGFSEDSLINFSEDEFDNGSTLQSQLLKVLQRLIVLEHRVMTVPEENETGFDFVITDLEHIGPQQPMTSLQYLHSQPITCQGMFLCAVIRALHQHCACKMHPQWIGLITSTLPYMGKVLQRVVVSVTLQLCRNLDNLIQQYKYETGLSDNRYVYVEVCNFIKQI</sequence>
<dbReference type="Pfam" id="PF24601">
    <property type="entry name" value="TPR_DOP1"/>
    <property type="match status" value="1"/>
</dbReference>
<dbReference type="PANTHER" id="PTHR14042">
    <property type="entry name" value="DOPEY-RELATED"/>
    <property type="match status" value="1"/>
</dbReference>
<dbReference type="InterPro" id="IPR040314">
    <property type="entry name" value="DOP1"/>
</dbReference>
<dbReference type="OrthoDB" id="297643at2759"/>
<reference evidence="4" key="2">
    <citation type="submission" date="2017-12" db="EMBL/GenBank/DDBJ databases">
        <title>Genome sequence of the Bar-tailed Godwit (Limosa lapponica baueri).</title>
        <authorList>
            <person name="Lima N.C.B."/>
            <person name="Parody-Merino A.M."/>
            <person name="Battley P.F."/>
            <person name="Fidler A.E."/>
            <person name="Prosdocimi F."/>
        </authorList>
    </citation>
    <scope>NUCLEOTIDE SEQUENCE [LARGE SCALE GENOMIC DNA]</scope>
</reference>
<organism evidence="3 4">
    <name type="scientific">Limosa lapponica baueri</name>
    <dbReference type="NCBI Taxonomy" id="1758121"/>
    <lineage>
        <taxon>Eukaryota</taxon>
        <taxon>Metazoa</taxon>
        <taxon>Chordata</taxon>
        <taxon>Craniata</taxon>
        <taxon>Vertebrata</taxon>
        <taxon>Euteleostomi</taxon>
        <taxon>Archelosauria</taxon>
        <taxon>Archosauria</taxon>
        <taxon>Dinosauria</taxon>
        <taxon>Saurischia</taxon>
        <taxon>Theropoda</taxon>
        <taxon>Coelurosauria</taxon>
        <taxon>Aves</taxon>
        <taxon>Neognathae</taxon>
        <taxon>Neoaves</taxon>
        <taxon>Charadriiformes</taxon>
        <taxon>Scolopacidae</taxon>
        <taxon>Limosa</taxon>
    </lineage>
</organism>
<evidence type="ECO:0000313" key="4">
    <source>
        <dbReference type="Proteomes" id="UP000233556"/>
    </source>
</evidence>
<feature type="domain" description="DOP1-like TPR" evidence="2">
    <location>
        <begin position="692"/>
        <end position="1037"/>
    </location>
</feature>
<accession>A0A2I0TC18</accession>
<keyword evidence="4" id="KW-1185">Reference proteome</keyword>
<dbReference type="EMBL" id="KZ512949">
    <property type="protein sequence ID" value="PKU31344.1"/>
    <property type="molecule type" value="Genomic_DNA"/>
</dbReference>
<dbReference type="GO" id="GO:0005802">
    <property type="term" value="C:trans-Golgi network"/>
    <property type="evidence" value="ECO:0007669"/>
    <property type="project" value="TreeGrafter"/>
</dbReference>
<feature type="compositionally biased region" description="Basic and acidic residues" evidence="1">
    <location>
        <begin position="498"/>
        <end position="510"/>
    </location>
</feature>
<proteinExistence type="predicted"/>
<feature type="compositionally biased region" description="Basic and acidic residues" evidence="1">
    <location>
        <begin position="634"/>
        <end position="643"/>
    </location>
</feature>
<reference evidence="4" key="1">
    <citation type="submission" date="2017-11" db="EMBL/GenBank/DDBJ databases">
        <authorList>
            <person name="Lima N.C."/>
            <person name="Parody-Merino A.M."/>
            <person name="Battley P.F."/>
            <person name="Fidler A.E."/>
            <person name="Prosdocimi F."/>
        </authorList>
    </citation>
    <scope>NUCLEOTIDE SEQUENCE [LARGE SCALE GENOMIC DNA]</scope>
</reference>
<dbReference type="InterPro" id="IPR056459">
    <property type="entry name" value="TPR_DOP1"/>
</dbReference>
<feature type="region of interest" description="Disordered" evidence="1">
    <location>
        <begin position="497"/>
        <end position="518"/>
    </location>
</feature>
<feature type="region of interest" description="Disordered" evidence="1">
    <location>
        <begin position="582"/>
        <end position="643"/>
    </location>
</feature>
<dbReference type="GO" id="GO:0005829">
    <property type="term" value="C:cytosol"/>
    <property type="evidence" value="ECO:0007669"/>
    <property type="project" value="GOC"/>
</dbReference>
<feature type="region of interest" description="Disordered" evidence="1">
    <location>
        <begin position="525"/>
        <end position="544"/>
    </location>
</feature>
<dbReference type="AlphaFoldDB" id="A0A2I0TC18"/>
<feature type="compositionally biased region" description="Low complexity" evidence="1">
    <location>
        <begin position="115"/>
        <end position="138"/>
    </location>
</feature>
<protein>
    <submittedName>
        <fullName evidence="3">Protein dopey-1 isoform x1</fullName>
    </submittedName>
</protein>
<feature type="compositionally biased region" description="Basic and acidic residues" evidence="1">
    <location>
        <begin position="604"/>
        <end position="620"/>
    </location>
</feature>
<dbReference type="GO" id="GO:0006895">
    <property type="term" value="P:Golgi to endosome transport"/>
    <property type="evidence" value="ECO:0007669"/>
    <property type="project" value="InterPro"/>
</dbReference>
<feature type="compositionally biased region" description="Polar residues" evidence="1">
    <location>
        <begin position="141"/>
        <end position="152"/>
    </location>
</feature>
<evidence type="ECO:0000256" key="1">
    <source>
        <dbReference type="SAM" id="MobiDB-lite"/>
    </source>
</evidence>
<evidence type="ECO:0000313" key="3">
    <source>
        <dbReference type="EMBL" id="PKU31344.1"/>
    </source>
</evidence>
<gene>
    <name evidence="3" type="ORF">llap_18352</name>
</gene>
<dbReference type="GO" id="GO:0005768">
    <property type="term" value="C:endosome"/>
    <property type="evidence" value="ECO:0007669"/>
    <property type="project" value="TreeGrafter"/>
</dbReference>